<feature type="domain" description="CRISPR-associated protein Cas6 C-terminal" evidence="2">
    <location>
        <begin position="154"/>
        <end position="269"/>
    </location>
</feature>
<protein>
    <submittedName>
        <fullName evidence="3">CRISPR-associated endoribonuclease Cas6</fullName>
    </submittedName>
</protein>
<sequence>MKYAKLNIKVADSKAPYFIGSQVRGAFGYALKSVVCINPTKECNGCESCQKCLYYEFYENKNVYHKYRFDFLLGNSNYDFDFYLFGDVIGYLPYCVTAFYRLFTQIGLGKERRKFVDFEMQVNGRSCYKNGSLKVLENFSLDIKIPPFEREIVLEFLTPLRIKKYNSFLRYGEGLELKDLINSIYQRQMKILGRDFKKFPYEIKGEIYGRNLRFLELSRHSNRQKVMMNLGGLVGRVCIKNLNKESYEVLRLGEYLGVGKQCVFGLGKIRVEEIEK</sequence>
<dbReference type="AlphaFoldDB" id="A0A377PYP3"/>
<feature type="transmembrane region" description="Helical" evidence="1">
    <location>
        <begin position="82"/>
        <end position="103"/>
    </location>
</feature>
<accession>A0A377PYP3</accession>
<dbReference type="RefSeq" id="WP_115056623.1">
    <property type="nucleotide sequence ID" value="NZ_UGJF01000001.1"/>
</dbReference>
<proteinExistence type="predicted"/>
<keyword evidence="1" id="KW-0472">Membrane</keyword>
<evidence type="ECO:0000313" key="4">
    <source>
        <dbReference type="Proteomes" id="UP000255269"/>
    </source>
</evidence>
<keyword evidence="1" id="KW-1133">Transmembrane helix</keyword>
<organism evidence="3 4">
    <name type="scientific">Helicobacter pullorum</name>
    <dbReference type="NCBI Taxonomy" id="35818"/>
    <lineage>
        <taxon>Bacteria</taxon>
        <taxon>Pseudomonadati</taxon>
        <taxon>Campylobacterota</taxon>
        <taxon>Epsilonproteobacteria</taxon>
        <taxon>Campylobacterales</taxon>
        <taxon>Helicobacteraceae</taxon>
        <taxon>Helicobacter</taxon>
    </lineage>
</organism>
<reference evidence="3 4" key="1">
    <citation type="submission" date="2018-06" db="EMBL/GenBank/DDBJ databases">
        <authorList>
            <consortium name="Pathogen Informatics"/>
            <person name="Doyle S."/>
        </authorList>
    </citation>
    <scope>NUCLEOTIDE SEQUENCE [LARGE SCALE GENOMIC DNA]</scope>
    <source>
        <strain evidence="3 4">NCTC13156</strain>
    </source>
</reference>
<dbReference type="Pfam" id="PF10040">
    <property type="entry name" value="CRISPR_Cas6"/>
    <property type="match status" value="1"/>
</dbReference>
<dbReference type="Gene3D" id="3.30.70.1900">
    <property type="match status" value="1"/>
</dbReference>
<evidence type="ECO:0000259" key="2">
    <source>
        <dbReference type="Pfam" id="PF10040"/>
    </source>
</evidence>
<dbReference type="Proteomes" id="UP000255269">
    <property type="component" value="Unassembled WGS sequence"/>
</dbReference>
<evidence type="ECO:0000313" key="3">
    <source>
        <dbReference type="EMBL" id="STQ87371.1"/>
    </source>
</evidence>
<name>A0A377PYP3_9HELI</name>
<dbReference type="EMBL" id="UGJF01000001">
    <property type="protein sequence ID" value="STQ87371.1"/>
    <property type="molecule type" value="Genomic_DNA"/>
</dbReference>
<gene>
    <name evidence="3" type="ORF">NCTC13156_00183</name>
</gene>
<evidence type="ECO:0000256" key="1">
    <source>
        <dbReference type="SAM" id="Phobius"/>
    </source>
</evidence>
<keyword evidence="1" id="KW-0812">Transmembrane</keyword>
<dbReference type="InterPro" id="IPR019267">
    <property type="entry name" value="CRISPR-assoc_Cas6_C"/>
</dbReference>